<dbReference type="PROSITE" id="PS51186">
    <property type="entry name" value="GNAT"/>
    <property type="match status" value="1"/>
</dbReference>
<accession>A0A7X6QMH9</accession>
<keyword evidence="1 4" id="KW-0808">Transferase</keyword>
<dbReference type="Pfam" id="PF00583">
    <property type="entry name" value="Acetyltransf_1"/>
    <property type="match status" value="1"/>
</dbReference>
<keyword evidence="5" id="KW-1185">Reference proteome</keyword>
<protein>
    <submittedName>
        <fullName evidence="4">GNAT family N-acetyltransferase</fullName>
    </submittedName>
</protein>
<evidence type="ECO:0000256" key="1">
    <source>
        <dbReference type="ARBA" id="ARBA00022679"/>
    </source>
</evidence>
<dbReference type="RefSeq" id="WP_168489078.1">
    <property type="nucleotide sequence ID" value="NZ_JAAZSQ010000030.1"/>
</dbReference>
<dbReference type="InterPro" id="IPR050832">
    <property type="entry name" value="Bact_Acetyltransf"/>
</dbReference>
<dbReference type="Gene3D" id="3.40.630.30">
    <property type="match status" value="1"/>
</dbReference>
<dbReference type="CDD" id="cd04301">
    <property type="entry name" value="NAT_SF"/>
    <property type="match status" value="1"/>
</dbReference>
<comment type="caution">
    <text evidence="4">The sequence shown here is derived from an EMBL/GenBank/DDBJ whole genome shotgun (WGS) entry which is preliminary data.</text>
</comment>
<name>A0A7X6QMH9_9MICC</name>
<reference evidence="4 5" key="1">
    <citation type="submission" date="2020-04" db="EMBL/GenBank/DDBJ databases">
        <title>Arthrobacter sp. nov.</title>
        <authorList>
            <person name="Liu S."/>
        </authorList>
    </citation>
    <scope>NUCLEOTIDE SEQUENCE [LARGE SCALE GENOMIC DNA]</scope>
    <source>
        <strain evidence="4 5">E918</strain>
    </source>
</reference>
<dbReference type="AlphaFoldDB" id="A0A7X6QMH9"/>
<keyword evidence="2" id="KW-0012">Acyltransferase</keyword>
<dbReference type="EMBL" id="JAAZSQ010000030">
    <property type="protein sequence ID" value="NKX56658.1"/>
    <property type="molecule type" value="Genomic_DNA"/>
</dbReference>
<dbReference type="Proteomes" id="UP000544090">
    <property type="component" value="Unassembled WGS sequence"/>
</dbReference>
<evidence type="ECO:0000256" key="2">
    <source>
        <dbReference type="ARBA" id="ARBA00023315"/>
    </source>
</evidence>
<dbReference type="InterPro" id="IPR016181">
    <property type="entry name" value="Acyl_CoA_acyltransferase"/>
</dbReference>
<dbReference type="PANTHER" id="PTHR43877">
    <property type="entry name" value="AMINOALKYLPHOSPHONATE N-ACETYLTRANSFERASE-RELATED-RELATED"/>
    <property type="match status" value="1"/>
</dbReference>
<feature type="domain" description="N-acetyltransferase" evidence="3">
    <location>
        <begin position="1"/>
        <end position="160"/>
    </location>
</feature>
<dbReference type="InterPro" id="IPR000182">
    <property type="entry name" value="GNAT_dom"/>
</dbReference>
<evidence type="ECO:0000259" key="3">
    <source>
        <dbReference type="PROSITE" id="PS51186"/>
    </source>
</evidence>
<organism evidence="4 5">
    <name type="scientific">Arthrobacter mobilis</name>
    <dbReference type="NCBI Taxonomy" id="2724944"/>
    <lineage>
        <taxon>Bacteria</taxon>
        <taxon>Bacillati</taxon>
        <taxon>Actinomycetota</taxon>
        <taxon>Actinomycetes</taxon>
        <taxon>Micrococcales</taxon>
        <taxon>Micrococcaceae</taxon>
        <taxon>Arthrobacter</taxon>
    </lineage>
</organism>
<evidence type="ECO:0000313" key="5">
    <source>
        <dbReference type="Proteomes" id="UP000544090"/>
    </source>
</evidence>
<gene>
    <name evidence="4" type="ORF">HGG74_19465</name>
</gene>
<dbReference type="GO" id="GO:0016747">
    <property type="term" value="F:acyltransferase activity, transferring groups other than amino-acyl groups"/>
    <property type="evidence" value="ECO:0007669"/>
    <property type="project" value="InterPro"/>
</dbReference>
<proteinExistence type="predicted"/>
<sequence length="160" mass="17227">MDIRPLTPRDLPVLLDLAIETFGPFYEGSYRPLVGETVFRNRHGEWREDYRRHLAALDNPEAGRSAAVAEDSGTVVGFVGWVVQPDQAHGEIDIIAVSPSARRRGAGKALAEHAVAQLKDSGARVISIGTGGDDFHAAASALYEALGFTPFPIVNYTKAA</sequence>
<evidence type="ECO:0000313" key="4">
    <source>
        <dbReference type="EMBL" id="NKX56658.1"/>
    </source>
</evidence>
<dbReference type="SUPFAM" id="SSF55729">
    <property type="entry name" value="Acyl-CoA N-acyltransferases (Nat)"/>
    <property type="match status" value="1"/>
</dbReference>